<accession>A0A395JKQ9</accession>
<dbReference type="Gene3D" id="3.10.270.10">
    <property type="entry name" value="Urate Oxidase"/>
    <property type="match status" value="1"/>
</dbReference>
<dbReference type="UniPathway" id="UPA00848">
    <property type="reaction ID" value="UER00151"/>
</dbReference>
<dbReference type="PANTHER" id="PTHR36445:SF1">
    <property type="entry name" value="GTP CYCLOHYDROLASE MPTA"/>
    <property type="match status" value="1"/>
</dbReference>
<sequence>MEDVQGSVDTRQIPINRVGIKDIQHPITVLGKDGRRSASIATFSMSVSLPHDQKGTHMSRFIQMLNETETEISAKNFNKMLSSMVERLEAESGYIEMQFPYFIEKTAPVSGVKSLMDYQVNLVGQIEQGHIDATLEVTIPVKSLCPCSKKISEYGAHNQRSHITVGINCSSKLWLDELIKSVEAQASAELFAILKRPDEKYITERAYNNPKFVEDVVRDVADVFDQNDRILRYYVHAENFESIHNHSAFAVVEHDKSV</sequence>
<dbReference type="GO" id="GO:0046654">
    <property type="term" value="P:tetrahydrofolate biosynthetic process"/>
    <property type="evidence" value="ECO:0007669"/>
    <property type="project" value="UniProtKB-UniRule"/>
</dbReference>
<dbReference type="HAMAP" id="MF_01527_B">
    <property type="entry name" value="GTP_cyclohydrol_B"/>
    <property type="match status" value="1"/>
</dbReference>
<dbReference type="InterPro" id="IPR003801">
    <property type="entry name" value="GTP_cyclohydrolase_FolE2/MptA"/>
</dbReference>
<evidence type="ECO:0000313" key="3">
    <source>
        <dbReference type="EMBL" id="RBP48292.1"/>
    </source>
</evidence>
<dbReference type="EC" id="3.5.4.16" evidence="2"/>
<comment type="pathway">
    <text evidence="2">Cofactor biosynthesis; 7,8-dihydroneopterin triphosphate biosynthesis; 7,8-dihydroneopterin triphosphate from GTP: step 1/1.</text>
</comment>
<evidence type="ECO:0000313" key="4">
    <source>
        <dbReference type="Proteomes" id="UP000253083"/>
    </source>
</evidence>
<dbReference type="PANTHER" id="PTHR36445">
    <property type="entry name" value="GTP CYCLOHYDROLASE MPTA"/>
    <property type="match status" value="1"/>
</dbReference>
<dbReference type="Pfam" id="PF02649">
    <property type="entry name" value="GCHY-1"/>
    <property type="match status" value="1"/>
</dbReference>
<proteinExistence type="inferred from homology"/>
<comment type="catalytic activity">
    <reaction evidence="2">
        <text>GTP + H2O = 7,8-dihydroneopterin 3'-triphosphate + formate + H(+)</text>
        <dbReference type="Rhea" id="RHEA:17473"/>
        <dbReference type="ChEBI" id="CHEBI:15377"/>
        <dbReference type="ChEBI" id="CHEBI:15378"/>
        <dbReference type="ChEBI" id="CHEBI:15740"/>
        <dbReference type="ChEBI" id="CHEBI:37565"/>
        <dbReference type="ChEBI" id="CHEBI:58462"/>
        <dbReference type="EC" id="3.5.4.16"/>
    </reaction>
</comment>
<reference evidence="3 4" key="1">
    <citation type="submission" date="2018-06" db="EMBL/GenBank/DDBJ databases">
        <title>Genomic Encyclopedia of Type Strains, Phase IV (KMG-IV): sequencing the most valuable type-strain genomes for metagenomic binning, comparative biology and taxonomic classification.</title>
        <authorList>
            <person name="Goeker M."/>
        </authorList>
    </citation>
    <scope>NUCLEOTIDE SEQUENCE [LARGE SCALE GENOMIC DNA]</scope>
    <source>
        <strain evidence="3 4">DSM 24032</strain>
    </source>
</reference>
<gene>
    <name evidence="2" type="primary">folE2</name>
    <name evidence="3" type="ORF">DFR28_10821</name>
</gene>
<dbReference type="EMBL" id="QNRT01000008">
    <property type="protein sequence ID" value="RBP48292.1"/>
    <property type="molecule type" value="Genomic_DNA"/>
</dbReference>
<dbReference type="OrthoDB" id="9774824at2"/>
<feature type="site" description="May be catalytically important" evidence="2">
    <location>
        <position position="145"/>
    </location>
</feature>
<protein>
    <recommendedName>
        <fullName evidence="2">GTP cyclohydrolase FolE2</fullName>
        <ecNumber evidence="2">3.5.4.16</ecNumber>
    </recommendedName>
</protein>
<organism evidence="3 4">
    <name type="scientific">Arenicella xantha</name>
    <dbReference type="NCBI Taxonomy" id="644221"/>
    <lineage>
        <taxon>Bacteria</taxon>
        <taxon>Pseudomonadati</taxon>
        <taxon>Pseudomonadota</taxon>
        <taxon>Gammaproteobacteria</taxon>
        <taxon>Arenicellales</taxon>
        <taxon>Arenicellaceae</taxon>
        <taxon>Arenicella</taxon>
    </lineage>
</organism>
<comment type="caution">
    <text evidence="3">The sequence shown here is derived from an EMBL/GenBank/DDBJ whole genome shotgun (WGS) entry which is preliminary data.</text>
</comment>
<keyword evidence="1 2" id="KW-0378">Hydrolase</keyword>
<dbReference type="InterPro" id="IPR022838">
    <property type="entry name" value="GTP_cyclohydrolase_FolE2"/>
</dbReference>
<dbReference type="AlphaFoldDB" id="A0A395JKQ9"/>
<keyword evidence="4" id="KW-1185">Reference proteome</keyword>
<evidence type="ECO:0000256" key="2">
    <source>
        <dbReference type="HAMAP-Rule" id="MF_01527"/>
    </source>
</evidence>
<name>A0A395JKQ9_9GAMM</name>
<evidence type="ECO:0000256" key="1">
    <source>
        <dbReference type="ARBA" id="ARBA00022801"/>
    </source>
</evidence>
<dbReference type="Proteomes" id="UP000253083">
    <property type="component" value="Unassembled WGS sequence"/>
</dbReference>
<dbReference type="GO" id="GO:0003934">
    <property type="term" value="F:GTP cyclohydrolase I activity"/>
    <property type="evidence" value="ECO:0007669"/>
    <property type="project" value="UniProtKB-UniRule"/>
</dbReference>
<comment type="function">
    <text evidence="2">Converts GTP to 7,8-dihydroneopterin triphosphate.</text>
</comment>
<comment type="similarity">
    <text evidence="2">Belongs to the GTP cyclohydrolase IV family.</text>
</comment>
<dbReference type="NCBIfam" id="NF010200">
    <property type="entry name" value="PRK13674.1-1"/>
    <property type="match status" value="1"/>
</dbReference>
<dbReference type="InParanoid" id="A0A395JKQ9"/>